<dbReference type="PhylomeDB" id="E9GF12"/>
<accession>E9GF12</accession>
<evidence type="ECO:0000259" key="2">
    <source>
        <dbReference type="PROSITE" id="PS50879"/>
    </source>
</evidence>
<sequence>VIVYTDGACLRNGQPGAQAGIGVWFDYDHPLNVSQQLNRIDPATNNVAEIKAVIEALKIVKFYGVEKLAIHTDSMYLINSVTKWIFSWLSSDWRKRDGEPIKHKKQYRELVKAMADVDITWVYVKGHGSHEGNIEADHLARQGAQQ</sequence>
<dbReference type="CDD" id="cd09280">
    <property type="entry name" value="RNase_HI_eukaryote_like"/>
    <property type="match status" value="1"/>
</dbReference>
<organism evidence="3 4">
    <name type="scientific">Daphnia pulex</name>
    <name type="common">Water flea</name>
    <dbReference type="NCBI Taxonomy" id="6669"/>
    <lineage>
        <taxon>Eukaryota</taxon>
        <taxon>Metazoa</taxon>
        <taxon>Ecdysozoa</taxon>
        <taxon>Arthropoda</taxon>
        <taxon>Crustacea</taxon>
        <taxon>Branchiopoda</taxon>
        <taxon>Diplostraca</taxon>
        <taxon>Cladocera</taxon>
        <taxon>Anomopoda</taxon>
        <taxon>Daphniidae</taxon>
        <taxon>Daphnia</taxon>
    </lineage>
</organism>
<dbReference type="EMBL" id="GL732541">
    <property type="protein sequence ID" value="EFX81981.1"/>
    <property type="molecule type" value="Genomic_DNA"/>
</dbReference>
<feature type="domain" description="RNase H type-1" evidence="2">
    <location>
        <begin position="1"/>
        <end position="145"/>
    </location>
</feature>
<proteinExistence type="inferred from homology"/>
<dbReference type="SUPFAM" id="SSF53098">
    <property type="entry name" value="Ribonuclease H-like"/>
    <property type="match status" value="1"/>
</dbReference>
<gene>
    <name evidence="3" type="ORF">DAPPUDRAFT_35962</name>
</gene>
<dbReference type="PROSITE" id="PS50879">
    <property type="entry name" value="RNASE_H_1"/>
    <property type="match status" value="1"/>
</dbReference>
<comment type="similarity">
    <text evidence="1">Belongs to the RNase H family.</text>
</comment>
<dbReference type="FunFam" id="3.30.420.10:FF:000115">
    <property type="entry name" value="Ribonuclease H"/>
    <property type="match status" value="1"/>
</dbReference>
<dbReference type="Proteomes" id="UP000000305">
    <property type="component" value="Unassembled WGS sequence"/>
</dbReference>
<feature type="non-terminal residue" evidence="3">
    <location>
        <position position="146"/>
    </location>
</feature>
<dbReference type="GO" id="GO:0003676">
    <property type="term" value="F:nucleic acid binding"/>
    <property type="evidence" value="ECO:0007669"/>
    <property type="project" value="InterPro"/>
</dbReference>
<evidence type="ECO:0000256" key="1">
    <source>
        <dbReference type="ARBA" id="ARBA00005300"/>
    </source>
</evidence>
<dbReference type="STRING" id="6669.E9GF12"/>
<dbReference type="InterPro" id="IPR012337">
    <property type="entry name" value="RNaseH-like_sf"/>
</dbReference>
<protein>
    <recommendedName>
        <fullName evidence="2">RNase H type-1 domain-containing protein</fullName>
    </recommendedName>
</protein>
<dbReference type="InterPro" id="IPR050092">
    <property type="entry name" value="RNase_H"/>
</dbReference>
<dbReference type="InParanoid" id="E9GF12"/>
<dbReference type="Gene3D" id="3.30.420.10">
    <property type="entry name" value="Ribonuclease H-like superfamily/Ribonuclease H"/>
    <property type="match status" value="1"/>
</dbReference>
<dbReference type="OMA" id="GWAAVIQ"/>
<dbReference type="InterPro" id="IPR036397">
    <property type="entry name" value="RNaseH_sf"/>
</dbReference>
<feature type="non-terminal residue" evidence="3">
    <location>
        <position position="1"/>
    </location>
</feature>
<dbReference type="AlphaFoldDB" id="E9GF12"/>
<reference evidence="3 4" key="1">
    <citation type="journal article" date="2011" name="Science">
        <title>The ecoresponsive genome of Daphnia pulex.</title>
        <authorList>
            <person name="Colbourne J.K."/>
            <person name="Pfrender M.E."/>
            <person name="Gilbert D."/>
            <person name="Thomas W.K."/>
            <person name="Tucker A."/>
            <person name="Oakley T.H."/>
            <person name="Tokishita S."/>
            <person name="Aerts A."/>
            <person name="Arnold G.J."/>
            <person name="Basu M.K."/>
            <person name="Bauer D.J."/>
            <person name="Caceres C.E."/>
            <person name="Carmel L."/>
            <person name="Casola C."/>
            <person name="Choi J.H."/>
            <person name="Detter J.C."/>
            <person name="Dong Q."/>
            <person name="Dusheyko S."/>
            <person name="Eads B.D."/>
            <person name="Frohlich T."/>
            <person name="Geiler-Samerotte K.A."/>
            <person name="Gerlach D."/>
            <person name="Hatcher P."/>
            <person name="Jogdeo S."/>
            <person name="Krijgsveld J."/>
            <person name="Kriventseva E.V."/>
            <person name="Kultz D."/>
            <person name="Laforsch C."/>
            <person name="Lindquist E."/>
            <person name="Lopez J."/>
            <person name="Manak J.R."/>
            <person name="Muller J."/>
            <person name="Pangilinan J."/>
            <person name="Patwardhan R.P."/>
            <person name="Pitluck S."/>
            <person name="Pritham E.J."/>
            <person name="Rechtsteiner A."/>
            <person name="Rho M."/>
            <person name="Rogozin I.B."/>
            <person name="Sakarya O."/>
            <person name="Salamov A."/>
            <person name="Schaack S."/>
            <person name="Shapiro H."/>
            <person name="Shiga Y."/>
            <person name="Skalitzky C."/>
            <person name="Smith Z."/>
            <person name="Souvorov A."/>
            <person name="Sung W."/>
            <person name="Tang Z."/>
            <person name="Tsuchiya D."/>
            <person name="Tu H."/>
            <person name="Vos H."/>
            <person name="Wang M."/>
            <person name="Wolf Y.I."/>
            <person name="Yamagata H."/>
            <person name="Yamada T."/>
            <person name="Ye Y."/>
            <person name="Shaw J.R."/>
            <person name="Andrews J."/>
            <person name="Crease T.J."/>
            <person name="Tang H."/>
            <person name="Lucas S.M."/>
            <person name="Robertson H.M."/>
            <person name="Bork P."/>
            <person name="Koonin E.V."/>
            <person name="Zdobnov E.M."/>
            <person name="Grigoriev I.V."/>
            <person name="Lynch M."/>
            <person name="Boore J.L."/>
        </authorList>
    </citation>
    <scope>NUCLEOTIDE SEQUENCE [LARGE SCALE GENOMIC DNA]</scope>
</reference>
<dbReference type="PANTHER" id="PTHR10642:SF31">
    <property type="entry name" value="RIBONUCLEASE H1"/>
    <property type="match status" value="1"/>
</dbReference>
<evidence type="ECO:0000313" key="3">
    <source>
        <dbReference type="EMBL" id="EFX81981.1"/>
    </source>
</evidence>
<dbReference type="HOGENOM" id="CLU_030894_4_4_1"/>
<dbReference type="GO" id="GO:0043137">
    <property type="term" value="P:DNA replication, removal of RNA primer"/>
    <property type="evidence" value="ECO:0000318"/>
    <property type="project" value="GO_Central"/>
</dbReference>
<name>E9GF12_DAPPU</name>
<dbReference type="Pfam" id="PF00075">
    <property type="entry name" value="RNase_H"/>
    <property type="match status" value="1"/>
</dbReference>
<dbReference type="KEGG" id="dpx:DAPPUDRAFT_35962"/>
<dbReference type="PANTHER" id="PTHR10642">
    <property type="entry name" value="RIBONUCLEASE H1"/>
    <property type="match status" value="1"/>
</dbReference>
<dbReference type="InterPro" id="IPR002156">
    <property type="entry name" value="RNaseH_domain"/>
</dbReference>
<dbReference type="GO" id="GO:0004523">
    <property type="term" value="F:RNA-DNA hybrid ribonuclease activity"/>
    <property type="evidence" value="ECO:0000318"/>
    <property type="project" value="GO_Central"/>
</dbReference>
<evidence type="ECO:0000313" key="4">
    <source>
        <dbReference type="Proteomes" id="UP000000305"/>
    </source>
</evidence>
<dbReference type="eggNOG" id="KOG3752">
    <property type="taxonomic scope" value="Eukaryota"/>
</dbReference>
<keyword evidence="4" id="KW-1185">Reference proteome</keyword>
<dbReference type="OrthoDB" id="6340616at2759"/>